<dbReference type="InterPro" id="IPR005467">
    <property type="entry name" value="His_kinase_dom"/>
</dbReference>
<evidence type="ECO:0000256" key="4">
    <source>
        <dbReference type="ARBA" id="ARBA00022475"/>
    </source>
</evidence>
<evidence type="ECO:0000256" key="1">
    <source>
        <dbReference type="ARBA" id="ARBA00000085"/>
    </source>
</evidence>
<dbReference type="SUPFAM" id="SSF55874">
    <property type="entry name" value="ATPase domain of HSP90 chaperone/DNA topoisomerase II/histidine kinase"/>
    <property type="match status" value="1"/>
</dbReference>
<feature type="transmembrane region" description="Helical" evidence="13">
    <location>
        <begin position="26"/>
        <end position="48"/>
    </location>
</feature>
<dbReference type="GO" id="GO:0005524">
    <property type="term" value="F:ATP binding"/>
    <property type="evidence" value="ECO:0007669"/>
    <property type="project" value="UniProtKB-KW"/>
</dbReference>
<protein>
    <recommendedName>
        <fullName evidence="3">histidine kinase</fullName>
        <ecNumber evidence="3">2.7.13.3</ecNumber>
    </recommendedName>
</protein>
<comment type="subcellular location">
    <subcellularLocation>
        <location evidence="2">Cell membrane</location>
        <topology evidence="2">Multi-pass membrane protein</topology>
    </subcellularLocation>
</comment>
<dbReference type="Proteomes" id="UP001596037">
    <property type="component" value="Unassembled WGS sequence"/>
</dbReference>
<gene>
    <name evidence="15" type="ORF">ACFPOE_22500</name>
</gene>
<dbReference type="SUPFAM" id="SSF103190">
    <property type="entry name" value="Sensory domain-like"/>
    <property type="match status" value="1"/>
</dbReference>
<evidence type="ECO:0000256" key="8">
    <source>
        <dbReference type="ARBA" id="ARBA00022777"/>
    </source>
</evidence>
<comment type="catalytic activity">
    <reaction evidence="1">
        <text>ATP + protein L-histidine = ADP + protein N-phospho-L-histidine.</text>
        <dbReference type="EC" id="2.7.13.3"/>
    </reaction>
</comment>
<keyword evidence="13" id="KW-0472">Membrane</keyword>
<accession>A0ABW0NIS5</accession>
<keyword evidence="10 13" id="KW-1133">Transmembrane helix</keyword>
<reference evidence="16" key="1">
    <citation type="journal article" date="2019" name="Int. J. Syst. Evol. Microbiol.">
        <title>The Global Catalogue of Microorganisms (GCM) 10K type strain sequencing project: providing services to taxonomists for standard genome sequencing and annotation.</title>
        <authorList>
            <consortium name="The Broad Institute Genomics Platform"/>
            <consortium name="The Broad Institute Genome Sequencing Center for Infectious Disease"/>
            <person name="Wu L."/>
            <person name="Ma J."/>
        </authorList>
    </citation>
    <scope>NUCLEOTIDE SEQUENCE [LARGE SCALE GENOMIC DNA]</scope>
    <source>
        <strain evidence="16">CCUG 57401</strain>
    </source>
</reference>
<dbReference type="Gene3D" id="3.30.565.10">
    <property type="entry name" value="Histidine kinase-like ATPase, C-terminal domain"/>
    <property type="match status" value="1"/>
</dbReference>
<organism evidence="15 16">
    <name type="scientific">Caenimonas terrae</name>
    <dbReference type="NCBI Taxonomy" id="696074"/>
    <lineage>
        <taxon>Bacteria</taxon>
        <taxon>Pseudomonadati</taxon>
        <taxon>Pseudomonadota</taxon>
        <taxon>Betaproteobacteria</taxon>
        <taxon>Burkholderiales</taxon>
        <taxon>Comamonadaceae</taxon>
        <taxon>Caenimonas</taxon>
    </lineage>
</organism>
<proteinExistence type="predicted"/>
<comment type="caution">
    <text evidence="15">The sequence shown here is derived from an EMBL/GenBank/DDBJ whole genome shotgun (WGS) entry which is preliminary data.</text>
</comment>
<evidence type="ECO:0000256" key="9">
    <source>
        <dbReference type="ARBA" id="ARBA00022840"/>
    </source>
</evidence>
<evidence type="ECO:0000313" key="16">
    <source>
        <dbReference type="Proteomes" id="UP001596037"/>
    </source>
</evidence>
<feature type="transmembrane region" description="Helical" evidence="13">
    <location>
        <begin position="318"/>
        <end position="341"/>
    </location>
</feature>
<dbReference type="InterPro" id="IPR029150">
    <property type="entry name" value="dCache_3"/>
</dbReference>
<keyword evidence="7" id="KW-0547">Nucleotide-binding</keyword>
<dbReference type="InterPro" id="IPR036890">
    <property type="entry name" value="HATPase_C_sf"/>
</dbReference>
<evidence type="ECO:0000256" key="5">
    <source>
        <dbReference type="ARBA" id="ARBA00022679"/>
    </source>
</evidence>
<dbReference type="PANTHER" id="PTHR43065:SF46">
    <property type="entry name" value="C4-DICARBOXYLATE TRANSPORT SENSOR PROTEIN DCTB"/>
    <property type="match status" value="1"/>
</dbReference>
<keyword evidence="11" id="KW-0902">Two-component regulatory system</keyword>
<evidence type="ECO:0000256" key="10">
    <source>
        <dbReference type="ARBA" id="ARBA00022989"/>
    </source>
</evidence>
<dbReference type="PANTHER" id="PTHR43065">
    <property type="entry name" value="SENSOR HISTIDINE KINASE"/>
    <property type="match status" value="1"/>
</dbReference>
<dbReference type="RefSeq" id="WP_376852583.1">
    <property type="nucleotide sequence ID" value="NZ_JBHSMF010000015.1"/>
</dbReference>
<dbReference type="EMBL" id="JBHSMF010000015">
    <property type="protein sequence ID" value="MFC5500331.1"/>
    <property type="molecule type" value="Genomic_DNA"/>
</dbReference>
<evidence type="ECO:0000256" key="2">
    <source>
        <dbReference type="ARBA" id="ARBA00004651"/>
    </source>
</evidence>
<evidence type="ECO:0000256" key="13">
    <source>
        <dbReference type="SAM" id="Phobius"/>
    </source>
</evidence>
<dbReference type="EC" id="2.7.13.3" evidence="3"/>
<evidence type="ECO:0000256" key="12">
    <source>
        <dbReference type="SAM" id="Coils"/>
    </source>
</evidence>
<feature type="domain" description="Histidine kinase" evidence="14">
    <location>
        <begin position="515"/>
        <end position="696"/>
    </location>
</feature>
<keyword evidence="8" id="KW-0418">Kinase</keyword>
<keyword evidence="5" id="KW-0808">Transferase</keyword>
<keyword evidence="6 13" id="KW-0812">Transmembrane</keyword>
<keyword evidence="16" id="KW-1185">Reference proteome</keyword>
<evidence type="ECO:0000256" key="11">
    <source>
        <dbReference type="ARBA" id="ARBA00023012"/>
    </source>
</evidence>
<dbReference type="PROSITE" id="PS50109">
    <property type="entry name" value="HIS_KIN"/>
    <property type="match status" value="1"/>
</dbReference>
<evidence type="ECO:0000256" key="6">
    <source>
        <dbReference type="ARBA" id="ARBA00022692"/>
    </source>
</evidence>
<evidence type="ECO:0000256" key="7">
    <source>
        <dbReference type="ARBA" id="ARBA00022741"/>
    </source>
</evidence>
<dbReference type="SMART" id="SM00387">
    <property type="entry name" value="HATPase_c"/>
    <property type="match status" value="1"/>
</dbReference>
<dbReference type="Pfam" id="PF14827">
    <property type="entry name" value="dCache_3"/>
    <property type="match status" value="1"/>
</dbReference>
<feature type="coiled-coil region" evidence="12">
    <location>
        <begin position="355"/>
        <end position="423"/>
    </location>
</feature>
<keyword evidence="12" id="KW-0175">Coiled coil</keyword>
<dbReference type="InterPro" id="IPR003594">
    <property type="entry name" value="HATPase_dom"/>
</dbReference>
<dbReference type="Pfam" id="PF02518">
    <property type="entry name" value="HATPase_c"/>
    <property type="match status" value="1"/>
</dbReference>
<dbReference type="PRINTS" id="PR00344">
    <property type="entry name" value="BCTRLSENSOR"/>
</dbReference>
<dbReference type="InterPro" id="IPR004358">
    <property type="entry name" value="Sig_transdc_His_kin-like_C"/>
</dbReference>
<evidence type="ECO:0000313" key="15">
    <source>
        <dbReference type="EMBL" id="MFC5500331.1"/>
    </source>
</evidence>
<dbReference type="InterPro" id="IPR029151">
    <property type="entry name" value="Sensor-like_sf"/>
</dbReference>
<name>A0ABW0NIS5_9BURK</name>
<keyword evidence="9 15" id="KW-0067">ATP-binding</keyword>
<sequence length="700" mass="76590">MPDFVGAAAEPAADPRSIASGIRMRILVPLGLGLLALIASFVVMLVTAQGKRNAADIKDTAAAVQVILAERTALRLQVMRSVMEPVMGDPRFQAAMRKRDRKALLELSLPLLDGIRARNDISHFYYILPDRTALLRVHAPGDDGDKINRFVLQEAQRTGKPFWGNEQGPLGSFTLRLVYPWMVKGELLGYLEMGVEFEHLVEGLRKALKADVFVALDKTNFDGSKWQAVQQHKPDPLAWDEFPGVIVLSRTTSVIPAPLRAYLAEPAGSHQERNFEIKWDGRAAQIIAMPFPNLRGQRVGELVVMRDITAAAQLRSRVVATIVLVDAAIGGSLILLFHVLLGRVQRDVAARTERLNEARRVLASEQDERQRAERELVVQNERNALLEARSRIVEELAEAKRVAEAALEHNEEITAKLRETQSELLAIAHQSGRAEMATNVLHNVGNVLNSVNVSAGLIGSAVRKSRVPSLSRALQLMDERAGDLGDFLTHDAKGRMLPDYLNAVGRALVQEQAGVVEELERLTKSIDHIKEIVTTQQSHAAGAGVVEPVLASDLAEDALRMQGSSLTRHQVTVIREYQPVPLVPLERGRVLQILVNLISNAKQAMAGRGENARLTLRVEMAGSSRLRIIVRDEGEGIEQHNLTRIFAHGFTTRKSGHGFGLHSSALAARQMGGTLTADSDGPGKGAVFTLELPIGVVPVA</sequence>
<evidence type="ECO:0000256" key="3">
    <source>
        <dbReference type="ARBA" id="ARBA00012438"/>
    </source>
</evidence>
<evidence type="ECO:0000259" key="14">
    <source>
        <dbReference type="PROSITE" id="PS50109"/>
    </source>
</evidence>
<keyword evidence="4" id="KW-1003">Cell membrane</keyword>